<dbReference type="HOGENOM" id="CLU_2330712_0_0_14"/>
<proteinExistence type="predicted"/>
<dbReference type="Proteomes" id="UP000006502">
    <property type="component" value="Chromosome"/>
</dbReference>
<evidence type="ECO:0000256" key="1">
    <source>
        <dbReference type="SAM" id="MobiDB-lite"/>
    </source>
</evidence>
<dbReference type="STRING" id="1212765.MHLP_04240"/>
<keyword evidence="3" id="KW-1185">Reference proteome</keyword>
<feature type="region of interest" description="Disordered" evidence="1">
    <location>
        <begin position="33"/>
        <end position="63"/>
    </location>
</feature>
<dbReference type="KEGG" id="mhl:MHLP_04240"/>
<feature type="compositionally biased region" description="Low complexity" evidence="1">
    <location>
        <begin position="41"/>
        <end position="54"/>
    </location>
</feature>
<evidence type="ECO:0000313" key="2">
    <source>
        <dbReference type="EMBL" id="AFO52428.1"/>
    </source>
</evidence>
<sequence>MTKRTVIWLASGGTSLGTTAIATPLAVVYSQQNEKPVGQLSSDSSPSSQESVGSVKNLDPQKTKEYETLRSDITRYQVQPSCGLYTSSLAIRLSSTCR</sequence>
<dbReference type="EMBL" id="CP003731">
    <property type="protein sequence ID" value="AFO52428.1"/>
    <property type="molecule type" value="Genomic_DNA"/>
</dbReference>
<organism evidence="2 3">
    <name type="scientific">Mycoplasma haematolamae (strain Purdue)</name>
    <dbReference type="NCBI Taxonomy" id="1212765"/>
    <lineage>
        <taxon>Bacteria</taxon>
        <taxon>Bacillati</taxon>
        <taxon>Mycoplasmatota</taxon>
        <taxon>Mollicutes</taxon>
        <taxon>Mycoplasmataceae</taxon>
        <taxon>Mycoplasma</taxon>
    </lineage>
</organism>
<dbReference type="PATRIC" id="fig|1212765.3.peg.965"/>
<gene>
    <name evidence="2" type="ordered locus">MHLP_04240</name>
</gene>
<accession>I7BKK7</accession>
<name>I7BKK7_MYCHA</name>
<reference evidence="3" key="2">
    <citation type="submission" date="2012-07" db="EMBL/GenBank/DDBJ databases">
        <title>Complete genome sequence of 'Candidatus Mycoplasma haemolamae'.</title>
        <authorList>
            <person name="Guimaraes A.M.S."/>
            <person name="Toth B."/>
            <person name="Santos A.P."/>
            <person name="Nascimento N.C."/>
            <person name="Sojka J.E."/>
            <person name="Messick J.B."/>
        </authorList>
    </citation>
    <scope>NUCLEOTIDE SEQUENCE [LARGE SCALE GENOMIC DNA]</scope>
    <source>
        <strain evidence="3">Purdue</strain>
    </source>
</reference>
<evidence type="ECO:0000313" key="3">
    <source>
        <dbReference type="Proteomes" id="UP000006502"/>
    </source>
</evidence>
<dbReference type="AlphaFoldDB" id="I7BKK7"/>
<reference evidence="2 3" key="1">
    <citation type="journal article" date="2012" name="J. Bacteriol.">
        <title>Genome Sequence of "Candidatus Mycoplasma haemolamae" Strain Purdue, a Red Blood Cell Pathogen of Alpacas (Vicugna pacos) and Llamas (Lama glama).</title>
        <authorList>
            <person name="Guimaraes A.M."/>
            <person name="Toth B."/>
            <person name="Santos A.P."/>
            <person name="do Nascimento N.C."/>
            <person name="Kritchevsky J.E."/>
            <person name="Messick J.B."/>
        </authorList>
    </citation>
    <scope>NUCLEOTIDE SEQUENCE [LARGE SCALE GENOMIC DNA]</scope>
    <source>
        <strain evidence="2 3">Purdue</strain>
    </source>
</reference>
<protein>
    <submittedName>
        <fullName evidence="2">Uncharacterized protein</fullName>
    </submittedName>
</protein>